<name>A0ABD0BHT0_CORUL</name>
<feature type="region of interest" description="Disordered" evidence="3">
    <location>
        <begin position="1528"/>
        <end position="1561"/>
    </location>
</feature>
<comment type="caution">
    <text evidence="5">The sequence shown here is derived from an EMBL/GenBank/DDBJ whole genome shotgun (WGS) entry which is preliminary data.</text>
</comment>
<feature type="coiled-coil region" evidence="2">
    <location>
        <begin position="576"/>
        <end position="603"/>
    </location>
</feature>
<dbReference type="RefSeq" id="WP_014835764.1">
    <property type="nucleotide sequence ID" value="NZ_AP019662.1"/>
</dbReference>
<evidence type="ECO:0000256" key="3">
    <source>
        <dbReference type="SAM" id="MobiDB-lite"/>
    </source>
</evidence>
<dbReference type="PANTHER" id="PTHR37813:SF1">
    <property type="entry name" value="FELS-2 PROPHAGE PROTEIN"/>
    <property type="match status" value="1"/>
</dbReference>
<evidence type="ECO:0000313" key="6">
    <source>
        <dbReference type="Proteomes" id="UP001205910"/>
    </source>
</evidence>
<evidence type="ECO:0000256" key="1">
    <source>
        <dbReference type="ARBA" id="ARBA00022612"/>
    </source>
</evidence>
<keyword evidence="2" id="KW-0175">Coiled coil</keyword>
<protein>
    <recommendedName>
        <fullName evidence="4">Phage tail tape measure protein domain-containing protein</fullName>
    </recommendedName>
</protein>
<feature type="domain" description="Phage tail tape measure protein" evidence="4">
    <location>
        <begin position="85"/>
        <end position="286"/>
    </location>
</feature>
<dbReference type="PANTHER" id="PTHR37813">
    <property type="entry name" value="FELS-2 PROPHAGE PROTEIN"/>
    <property type="match status" value="1"/>
</dbReference>
<accession>A0ABD0BHT0</accession>
<dbReference type="NCBIfam" id="TIGR01760">
    <property type="entry name" value="tape_meas_TP901"/>
    <property type="match status" value="1"/>
</dbReference>
<dbReference type="Proteomes" id="UP001205910">
    <property type="component" value="Unassembled WGS sequence"/>
</dbReference>
<evidence type="ECO:0000313" key="5">
    <source>
        <dbReference type="EMBL" id="GJJ42116.1"/>
    </source>
</evidence>
<keyword evidence="1" id="KW-1188">Viral release from host cell</keyword>
<dbReference type="InterPro" id="IPR010090">
    <property type="entry name" value="Phage_tape_meas"/>
</dbReference>
<proteinExistence type="predicted"/>
<feature type="coiled-coil region" evidence="2">
    <location>
        <begin position="1463"/>
        <end position="1497"/>
    </location>
</feature>
<dbReference type="Pfam" id="PF10145">
    <property type="entry name" value="PhageMin_Tail"/>
    <property type="match status" value="1"/>
</dbReference>
<evidence type="ECO:0000259" key="4">
    <source>
        <dbReference type="Pfam" id="PF10145"/>
    </source>
</evidence>
<evidence type="ECO:0000256" key="2">
    <source>
        <dbReference type="SAM" id="Coils"/>
    </source>
</evidence>
<sequence>MAGGKIDILVEPDVKGFGPKMEAGLRPALGVAGKLGGALGLAFASAGIAGLGKEVIEVGNTYRTEMNSLQAVTQASGAAMEAAAAKARELGNDMDLPATSAGDAAAAMTELAKGGFTLQESMDAAKGTLQLAAAAQIEASQAATIQSQALQAFGLTADHAATAADVLSGAANASSAEITGIAHGLQQAGTVAHQFGVSMEDTATTLAVFANAGIQGSDAGTLMKSALLALTDQSKPAQAAIEELGLRIYDAKGKFVGMPDLFEQLNLAASRMTDEQYQAATATLFGSDAMRLAGIAAQQGSEGFNRTRTAVTRAGQAAELAAAQTQGLPGAIETVGNAWEETALGIYTSVEGPLTNGLKGLAEGITGLAPSIADFSAAAVGTFADLAGSAAALGSTFSQLPPEVQHVGFALAGLAIAKHTGAIGAFSSKVESVKSGIAGFRNDIASTRGTFQELGGSISKTSAAMLVLGERVPAIGKMGDAYHGASSKLKTVAAAHREAAAAAKAQWIAEKDLFTAVDRLGASMGHGAAAKAASFAGTMRGTVALAISGVKSAAGGLINMLGGPWGAAFLAAGWAVGEVTNELRKARNQHKLLEQAASNTTKSYREMAQAIASQDLKGAFEAMNSHIEEFVTRQEELAATKPGKLGGILAAAWGDFAGLFDGEVFAGSKKVIETTVIAEHAEKMSEAFKKVGVSADEMTHAATGSDEKFAALIKRFDQTTEGGRAAVAQLKHQRTEWQRINEETKNLAPGALEVSDAFSKIAESSTSAADKVKALNAVLDHMFGQEQSKDDAAAALADHIDKVSDAAANAVDSADGFGNALLKADGKLDLTQKNARGLRQELVGFRDELANVAATGGDMTEAWSQTQGALGQLAEKYGLASQQVQELAASMGLVPSVIETAVSVETDSAKADLATVWAQADQLREKLGQPVEMRVADVEKATDDLSALGLKVDVINAQTGQIKVTADTEQALKNLDMVVTSTADVDQLQAGVKIDIDDQKFRLGAADVKTLTSELDGLEVSASAQLKIDDLIAGKETSVAELRALSDEIADPKAKMVLDQLIADKEAALGHLNEVAKQETKPNIEAKNDQLIGAVKESKSWLDSLKDRVIKITAQKLTSWVGGNADGGIAGFAAGGRLPVYGPGTDRVDGILGVGSDGLPVARVDAGEWVINRRSSEKYHDVLAQINAGTFPALASGGIIKSAAEIKKALSPLVGTPYIMGGFSLKGVDCSAGVSAGVNAAFGLPIFDSRMSTVTEGAWLAARGALEGRGGSTDIRIGWWDNGGGANGHTLMQLQDGTYVESGGNTGGGLTIGGPAGPLDGKNFTHFAYFPAGEQLAGDPSSEIGVNTRGDANFGKAGDLYQSALGFLRDHSQLFDVGGVWRSGTLGRNESGSNELVLTNAQWRLNSDIAQALPAAGLAIQKAAQELDRTVLRAQSDLKHGGQGFGGDLLGKTELVRDAERGLLELRRQLAEEVSDITKAEEQLADAKKDLSKADRDALNQIADKQSSLNKARKSGKADQIAKAERDLAKARSDAPDKAKKAAEKVQKAEEKVEQAREKVKDQTLRLEAAERAVVAARFTAASDLAKGLAESLASGIGHIEKYWQTMASLAETVEKTRQENSKLQMQQVSHRLELIRSLQQLRVSEWDVQRARVMGAISVAQAEAELGKVRNQQAKLGATSIEAMSGAMDRFRATGIFSIGEVAASVVENSAAVRAAQWKVEEAKAQAAIDQLETTHAQAAAQLQVAEATLVQHAAAEQLRLSTAALTEQARELGGITANQARGAAKGFGGAAKTAGGIGKIIAGALLGIGGFLVGGPAGILPGLTLAGSGLQDTVRGSIDIHNNKKEIAEAWETMSPGAKAGVILGVGGGAAIAAGGGAASLQYGADLATGGAKLADQFIDTTVGSIAYATESKIEAIRRRQEDIQSALAQSVEAQKLKLQAEKIALDSKHASMLDAAKNQLDFANLQKQLAEASTKKEAEALAAAAAVAAQRREAMLILATRQEKAQSELLLQLTAMTEIHKAAAAKAGISTRPMEFTLPEGDAFTRGQTEAMMREITAEYDRRIAALTQIDANRFVDSRIS</sequence>
<organism evidence="5 6">
    <name type="scientific">Corynebacterium ulcerans</name>
    <dbReference type="NCBI Taxonomy" id="65058"/>
    <lineage>
        <taxon>Bacteria</taxon>
        <taxon>Bacillati</taxon>
        <taxon>Actinomycetota</taxon>
        <taxon>Actinomycetes</taxon>
        <taxon>Mycobacteriales</taxon>
        <taxon>Corynebacteriaceae</taxon>
        <taxon>Corynebacterium</taxon>
    </lineage>
</organism>
<gene>
    <name evidence="5" type="ORF">CULCOIPH005_03050</name>
</gene>
<feature type="coiled-coil region" evidence="2">
    <location>
        <begin position="1716"/>
        <end position="1750"/>
    </location>
</feature>
<reference evidence="5 6" key="1">
    <citation type="submission" date="2021-11" db="EMBL/GenBank/DDBJ databases">
        <title>Whole genome sequences of diphtheriae toxin producing Corynebacterium ulcerans isolates from cats in Osaka, Japan.</title>
        <authorList>
            <person name="Umeda K."/>
            <person name="Hirai Y."/>
        </authorList>
    </citation>
    <scope>NUCLEOTIDE SEQUENCE [LARGE SCALE GENOMIC DNA]</scope>
    <source>
        <strain evidence="5 6">12109B-1</strain>
    </source>
</reference>
<dbReference type="EMBL" id="BQFK01000001">
    <property type="protein sequence ID" value="GJJ42116.1"/>
    <property type="molecule type" value="Genomic_DNA"/>
</dbReference>